<dbReference type="InterPro" id="IPR044813">
    <property type="entry name" value="ACP_chloroplastic"/>
</dbReference>
<dbReference type="NCBIfam" id="NF002148">
    <property type="entry name" value="PRK00982.1-2"/>
    <property type="match status" value="1"/>
</dbReference>
<evidence type="ECO:0000256" key="5">
    <source>
        <dbReference type="SAM" id="Phobius"/>
    </source>
</evidence>
<comment type="similarity">
    <text evidence="1">Belongs to the acyl carrier protein (ACP) family.</text>
</comment>
<name>A0A922G1N3_CARIL</name>
<dbReference type="AlphaFoldDB" id="A0A922G1N3"/>
<keyword evidence="4" id="KW-0443">Lipid metabolism</keyword>
<keyword evidence="2 4" id="KW-0596">Phosphopantetheine</keyword>
<gene>
    <name evidence="7" type="ORF">I3842_01G215300</name>
</gene>
<comment type="function">
    <text evidence="4">Carrier of the growing fatty acid chain in fatty acid biosynthesis.</text>
</comment>
<dbReference type="EMBL" id="CM031825">
    <property type="protein sequence ID" value="KAG6733204.1"/>
    <property type="molecule type" value="Genomic_DNA"/>
</dbReference>
<proteinExistence type="inferred from homology"/>
<evidence type="ECO:0000256" key="2">
    <source>
        <dbReference type="ARBA" id="ARBA00022450"/>
    </source>
</evidence>
<dbReference type="InterPro" id="IPR009081">
    <property type="entry name" value="PP-bd_ACP"/>
</dbReference>
<keyword evidence="4" id="KW-0444">Lipid biosynthesis</keyword>
<reference evidence="7" key="1">
    <citation type="submission" date="2021-01" db="EMBL/GenBank/DDBJ databases">
        <authorList>
            <person name="Lovell J.T."/>
            <person name="Bentley N."/>
            <person name="Bhattarai G."/>
            <person name="Jenkins J.W."/>
            <person name="Sreedasyam A."/>
            <person name="Alarcon Y."/>
            <person name="Bock C."/>
            <person name="Boston L."/>
            <person name="Carlson J."/>
            <person name="Cervantes K."/>
            <person name="Clermont K."/>
            <person name="Krom N."/>
            <person name="Kubenka K."/>
            <person name="Mamidi S."/>
            <person name="Mattison C."/>
            <person name="Monteros M."/>
            <person name="Pisani C."/>
            <person name="Plott C."/>
            <person name="Rajasekar S."/>
            <person name="Rhein H.S."/>
            <person name="Rohla C."/>
            <person name="Song M."/>
            <person name="Hilaire R.S."/>
            <person name="Shu S."/>
            <person name="Wells L."/>
            <person name="Wang X."/>
            <person name="Webber J."/>
            <person name="Heerema R.J."/>
            <person name="Klein P."/>
            <person name="Conner P."/>
            <person name="Grauke L."/>
            <person name="Grimwood J."/>
            <person name="Schmutz J."/>
            <person name="Randall J.J."/>
        </authorList>
    </citation>
    <scope>NUCLEOTIDE SEQUENCE</scope>
    <source>
        <tissue evidence="7">Leaf</tissue>
    </source>
</reference>
<evidence type="ECO:0000256" key="4">
    <source>
        <dbReference type="RuleBase" id="RU000722"/>
    </source>
</evidence>
<comment type="caution">
    <text evidence="7">The sequence shown here is derived from an EMBL/GenBank/DDBJ whole genome shotgun (WGS) entry which is preliminary data.</text>
</comment>
<keyword evidence="4" id="KW-0275">Fatty acid biosynthesis</keyword>
<keyword evidence="5" id="KW-0472">Membrane</keyword>
<evidence type="ECO:0000313" key="8">
    <source>
        <dbReference type="Proteomes" id="UP000811246"/>
    </source>
</evidence>
<evidence type="ECO:0000259" key="6">
    <source>
        <dbReference type="PROSITE" id="PS50075"/>
    </source>
</evidence>
<accession>A0A922G1N3</accession>
<feature type="domain" description="Carrier" evidence="6">
    <location>
        <begin position="94"/>
        <end position="170"/>
    </location>
</feature>
<dbReference type="NCBIfam" id="TIGR00517">
    <property type="entry name" value="acyl_carrier"/>
    <property type="match status" value="1"/>
</dbReference>
<dbReference type="InterPro" id="IPR003231">
    <property type="entry name" value="ACP"/>
</dbReference>
<keyword evidence="5" id="KW-0812">Transmembrane</keyword>
<dbReference type="Pfam" id="PF00550">
    <property type="entry name" value="PP-binding"/>
    <property type="match status" value="1"/>
</dbReference>
<dbReference type="PANTHER" id="PTHR46153:SF2">
    <property type="entry name" value="ACYL CARRIER PROTEIN"/>
    <property type="match status" value="1"/>
</dbReference>
<dbReference type="Proteomes" id="UP000811246">
    <property type="component" value="Chromosome 1"/>
</dbReference>
<feature type="transmembrane region" description="Helical" evidence="5">
    <location>
        <begin position="34"/>
        <end position="54"/>
    </location>
</feature>
<dbReference type="PANTHER" id="PTHR46153">
    <property type="entry name" value="ACYL CARRIER PROTEIN"/>
    <property type="match status" value="1"/>
</dbReference>
<keyword evidence="3" id="KW-0597">Phosphoprotein</keyword>
<evidence type="ECO:0000256" key="3">
    <source>
        <dbReference type="ARBA" id="ARBA00022553"/>
    </source>
</evidence>
<evidence type="ECO:0000313" key="7">
    <source>
        <dbReference type="EMBL" id="KAG6733204.1"/>
    </source>
</evidence>
<keyword evidence="5" id="KW-1133">Transmembrane helix</keyword>
<sequence length="171" mass="18285">MATFLSSSSPLATIQYNGPKITSTNSPSNTLRTIASATPFSLFGVPMIGGLRVVPKIKITKAARRSSPDLRSCLKTRISCSITIPYATFYSNTLNRRRCVQGIIAKQLSIDESTVTPHTKFADLGADSLDTVEIMMALEEKFEVSIGGGAENISTVQDAADLIEKVKVAAA</sequence>
<dbReference type="PROSITE" id="PS50075">
    <property type="entry name" value="CARRIER"/>
    <property type="match status" value="1"/>
</dbReference>
<protein>
    <recommendedName>
        <fullName evidence="4">Acyl carrier protein</fullName>
    </recommendedName>
</protein>
<keyword evidence="4" id="KW-0276">Fatty acid metabolism</keyword>
<dbReference type="GO" id="GO:0000036">
    <property type="term" value="F:acyl carrier activity"/>
    <property type="evidence" value="ECO:0007669"/>
    <property type="project" value="InterPro"/>
</dbReference>
<organism evidence="7 8">
    <name type="scientific">Carya illinoinensis</name>
    <name type="common">Pecan</name>
    <dbReference type="NCBI Taxonomy" id="32201"/>
    <lineage>
        <taxon>Eukaryota</taxon>
        <taxon>Viridiplantae</taxon>
        <taxon>Streptophyta</taxon>
        <taxon>Embryophyta</taxon>
        <taxon>Tracheophyta</taxon>
        <taxon>Spermatophyta</taxon>
        <taxon>Magnoliopsida</taxon>
        <taxon>eudicotyledons</taxon>
        <taxon>Gunneridae</taxon>
        <taxon>Pentapetalae</taxon>
        <taxon>rosids</taxon>
        <taxon>fabids</taxon>
        <taxon>Fagales</taxon>
        <taxon>Juglandaceae</taxon>
        <taxon>Carya</taxon>
    </lineage>
</organism>
<dbReference type="HAMAP" id="MF_01217">
    <property type="entry name" value="Acyl_carrier"/>
    <property type="match status" value="1"/>
</dbReference>
<evidence type="ECO:0000256" key="1">
    <source>
        <dbReference type="ARBA" id="ARBA00010930"/>
    </source>
</evidence>